<keyword evidence="2" id="KW-1185">Reference proteome</keyword>
<dbReference type="Proteomes" id="UP000191110">
    <property type="component" value="Unassembled WGS sequence"/>
</dbReference>
<accession>A0A1T2KZY8</accession>
<dbReference type="InterPro" id="IPR036890">
    <property type="entry name" value="HATPase_C_sf"/>
</dbReference>
<dbReference type="InterPro" id="IPR036457">
    <property type="entry name" value="PPM-type-like_dom_sf"/>
</dbReference>
<dbReference type="PANTHER" id="PTHR35801">
    <property type="entry name" value="PHOSPHOSERINE PHOSPHATASE RSBX"/>
    <property type="match status" value="1"/>
</dbReference>
<dbReference type="Gene3D" id="3.60.40.10">
    <property type="entry name" value="PPM-type phosphatase domain"/>
    <property type="match status" value="1"/>
</dbReference>
<sequence>MAEQERMPARLLLDLPVADDSSQVLLRSKLRAVSRRMGFGDTVRERMELVCNEMATNQLKYANGGQIQLWEMSNGHPSLDLFALDYGEGIADLDVAHEDGYTTSGTMGKGLGAIARLSHESGIYSVRRGEVHDAPWHGTASWARFYDNKEFAPHSTEVGVHLRAYHDDIHNGDAITYRSESGRLRWIHLDGLGHGVEAASVVEGVGALIDEIDEMDELLETIGRRLQGTRGAVAILGEVDEHGMAMLSGVGDMAASVISDAERRSATFAPGVLGHAYRKSELWQHQLADGACVVTASDGLRRSWSEKSFPGLWSLHPQLIALLLGNVVSRTSDDKSVFVARMAKRMS</sequence>
<dbReference type="OrthoDB" id="479131at2"/>
<dbReference type="SUPFAM" id="SSF81606">
    <property type="entry name" value="PP2C-like"/>
    <property type="match status" value="1"/>
</dbReference>
<proteinExistence type="predicted"/>
<evidence type="ECO:0008006" key="3">
    <source>
        <dbReference type="Google" id="ProtNLM"/>
    </source>
</evidence>
<gene>
    <name evidence="1" type="ORF">BOW53_15650</name>
</gene>
<reference evidence="1 2" key="1">
    <citation type="submission" date="2016-11" db="EMBL/GenBank/DDBJ databases">
        <title>Mixed transmission modes and dynamic genome evolution in an obligate animal-bacterial symbiosis.</title>
        <authorList>
            <person name="Russell S.L."/>
            <person name="Corbett-Detig R.B."/>
            <person name="Cavanaugh C.M."/>
        </authorList>
    </citation>
    <scope>NUCLEOTIDE SEQUENCE [LARGE SCALE GENOMIC DNA]</scope>
    <source>
        <strain evidence="1">Sveles-Q1</strain>
    </source>
</reference>
<dbReference type="Gene3D" id="3.30.565.10">
    <property type="entry name" value="Histidine kinase-like ATPase, C-terminal domain"/>
    <property type="match status" value="1"/>
</dbReference>
<protein>
    <recommendedName>
        <fullName evidence="3">PPM-type phosphatase domain-containing protein</fullName>
    </recommendedName>
</protein>
<dbReference type="RefSeq" id="WP_078485026.1">
    <property type="nucleotide sequence ID" value="NZ_MPRL01000094.1"/>
</dbReference>
<dbReference type="EMBL" id="MPRL01000094">
    <property type="protein sequence ID" value="OOZ38415.1"/>
    <property type="molecule type" value="Genomic_DNA"/>
</dbReference>
<comment type="caution">
    <text evidence="1">The sequence shown here is derived from an EMBL/GenBank/DDBJ whole genome shotgun (WGS) entry which is preliminary data.</text>
</comment>
<dbReference type="InterPro" id="IPR039248">
    <property type="entry name" value="Ptase_RsbX"/>
</dbReference>
<dbReference type="AlphaFoldDB" id="A0A1T2KZY8"/>
<evidence type="ECO:0000313" key="2">
    <source>
        <dbReference type="Proteomes" id="UP000191110"/>
    </source>
</evidence>
<dbReference type="PANTHER" id="PTHR35801:SF1">
    <property type="entry name" value="PHOSPHOSERINE PHOSPHATASE RSBX"/>
    <property type="match status" value="1"/>
</dbReference>
<dbReference type="SUPFAM" id="SSF55874">
    <property type="entry name" value="ATPase domain of HSP90 chaperone/DNA topoisomerase II/histidine kinase"/>
    <property type="match status" value="1"/>
</dbReference>
<organism evidence="1 2">
    <name type="scientific">Solemya pervernicosa gill symbiont</name>
    <dbReference type="NCBI Taxonomy" id="642797"/>
    <lineage>
        <taxon>Bacteria</taxon>
        <taxon>Pseudomonadati</taxon>
        <taxon>Pseudomonadota</taxon>
        <taxon>Gammaproteobacteria</taxon>
        <taxon>sulfur-oxidizing symbionts</taxon>
    </lineage>
</organism>
<name>A0A1T2KZY8_9GAMM</name>
<evidence type="ECO:0000313" key="1">
    <source>
        <dbReference type="EMBL" id="OOZ38415.1"/>
    </source>
</evidence>